<feature type="transmembrane region" description="Helical" evidence="1">
    <location>
        <begin position="228"/>
        <end position="249"/>
    </location>
</feature>
<feature type="transmembrane region" description="Helical" evidence="1">
    <location>
        <begin position="87"/>
        <end position="105"/>
    </location>
</feature>
<dbReference type="InterPro" id="IPR036259">
    <property type="entry name" value="MFS_trans_sf"/>
</dbReference>
<feature type="transmembrane region" description="Helical" evidence="1">
    <location>
        <begin position="179"/>
        <end position="197"/>
    </location>
</feature>
<feature type="transmembrane region" description="Helical" evidence="1">
    <location>
        <begin position="149"/>
        <end position="167"/>
    </location>
</feature>
<keyword evidence="3" id="KW-1185">Reference proteome</keyword>
<evidence type="ECO:0000256" key="1">
    <source>
        <dbReference type="SAM" id="Phobius"/>
    </source>
</evidence>
<evidence type="ECO:0008006" key="4">
    <source>
        <dbReference type="Google" id="ProtNLM"/>
    </source>
</evidence>
<feature type="transmembrane region" description="Helical" evidence="1">
    <location>
        <begin position="291"/>
        <end position="313"/>
    </location>
</feature>
<accession>A0ABP0PDR8</accession>
<gene>
    <name evidence="2" type="ORF">CCMP2556_LOCUS35845</name>
</gene>
<feature type="transmembrane region" description="Helical" evidence="1">
    <location>
        <begin position="261"/>
        <end position="279"/>
    </location>
</feature>
<comment type="caution">
    <text evidence="2">The sequence shown here is derived from an EMBL/GenBank/DDBJ whole genome shotgun (WGS) entry which is preliminary data.</text>
</comment>
<proteinExistence type="predicted"/>
<dbReference type="InterPro" id="IPR011701">
    <property type="entry name" value="MFS"/>
</dbReference>
<feature type="transmembrane region" description="Helical" evidence="1">
    <location>
        <begin position="319"/>
        <end position="341"/>
    </location>
</feature>
<dbReference type="Proteomes" id="UP001642484">
    <property type="component" value="Unassembled WGS sequence"/>
</dbReference>
<dbReference type="Pfam" id="PF07690">
    <property type="entry name" value="MFS_1"/>
    <property type="match status" value="1"/>
</dbReference>
<evidence type="ECO:0000313" key="3">
    <source>
        <dbReference type="Proteomes" id="UP001642484"/>
    </source>
</evidence>
<dbReference type="PANTHER" id="PTHR23534:SF1">
    <property type="entry name" value="MAJOR FACILITATOR SUPERFAMILY PROTEIN"/>
    <property type="match status" value="1"/>
</dbReference>
<dbReference type="SUPFAM" id="SSF103473">
    <property type="entry name" value="MFS general substrate transporter"/>
    <property type="match status" value="1"/>
</dbReference>
<organism evidence="2 3">
    <name type="scientific">Durusdinium trenchii</name>
    <dbReference type="NCBI Taxonomy" id="1381693"/>
    <lineage>
        <taxon>Eukaryota</taxon>
        <taxon>Sar</taxon>
        <taxon>Alveolata</taxon>
        <taxon>Dinophyceae</taxon>
        <taxon>Suessiales</taxon>
        <taxon>Symbiodiniaceae</taxon>
        <taxon>Durusdinium</taxon>
    </lineage>
</organism>
<feature type="transmembrane region" description="Helical" evidence="1">
    <location>
        <begin position="23"/>
        <end position="46"/>
    </location>
</feature>
<evidence type="ECO:0000313" key="2">
    <source>
        <dbReference type="EMBL" id="CAK9072845.1"/>
    </source>
</evidence>
<feature type="transmembrane region" description="Helical" evidence="1">
    <location>
        <begin position="58"/>
        <end position="75"/>
    </location>
</feature>
<dbReference type="PANTHER" id="PTHR23534">
    <property type="entry name" value="MFS PERMEASE"/>
    <property type="match status" value="1"/>
</dbReference>
<protein>
    <recommendedName>
        <fullName evidence="4">Major facilitator superfamily (MFS) profile domain-containing protein</fullName>
    </recommendedName>
</protein>
<sequence length="638" mass="69844">MASKDVEQGDPVKVAAQDDWTSVLLLSGAWSCAFSIFSSAVATLSLAVTNTAPEGLETLPLSLALILQGLANLVLPSFKRRLGLKGTYILGVCLGMVACGLLVLGSYLLEFSIQCIGAALLGYSLGHAQNYRFGAVLLMPSSPAKAVSAVLFGGVLGSLVGPGVLPQAEPASHVSKRRIYMLGSCIFLVSLVLLLLVRFPTSHVTNGATDASVVTPPRGVLEILRQPSCIAAILSMAASYSIMLLLMAPTPVVMQQYYNHGYTPTTLTMMGHMFCMFAPSPMTGKLIPRFGSFKVIHAGLVFAIGTAVCLWLSSELWIFVVAMALLGFAWNFMFLAGTVLLNSTLKPAESSKIVAFAAPRIAKIGGRLLGPPSTQQARRGFQWMLECLGGHQFRHFSLSAEKVRSNKARAPQGEDEQDAGWDFIISNGERDKENLKQMRWIHRHIQKEGSPIHGWNEKLVQRALDCLANDGCLAKLPDRYDLTIQAIQPEILTILEDLLPHLRGHSLWTAAKFVMHQLRIVVDNQYNPEGQEGDVDGVFSAEVSHESFMKLVRPAVGYIANADAMAILKRAAFIVFAEKYIYFRPPTEKHVKVQRVFWTNSDSKDILLPDCKPTLKNWKLVGLSRILIPHLWHGRLNG</sequence>
<keyword evidence="1" id="KW-0472">Membrane</keyword>
<keyword evidence="1" id="KW-1133">Transmembrane helix</keyword>
<name>A0ABP0PDR8_9DINO</name>
<dbReference type="Gene3D" id="1.20.1250.20">
    <property type="entry name" value="MFS general substrate transporter like domains"/>
    <property type="match status" value="1"/>
</dbReference>
<keyword evidence="1" id="KW-0812">Transmembrane</keyword>
<reference evidence="2 3" key="1">
    <citation type="submission" date="2024-02" db="EMBL/GenBank/DDBJ databases">
        <authorList>
            <person name="Chen Y."/>
            <person name="Shah S."/>
            <person name="Dougan E. K."/>
            <person name="Thang M."/>
            <person name="Chan C."/>
        </authorList>
    </citation>
    <scope>NUCLEOTIDE SEQUENCE [LARGE SCALE GENOMIC DNA]</scope>
</reference>
<dbReference type="EMBL" id="CAXAMN010022806">
    <property type="protein sequence ID" value="CAK9072845.1"/>
    <property type="molecule type" value="Genomic_DNA"/>
</dbReference>